<dbReference type="RefSeq" id="WP_217777884.1">
    <property type="nucleotide sequence ID" value="NZ_JAHRWL010000001.1"/>
</dbReference>
<sequence>MAKVIAILNVVAWSGFWAFGFLALSGDPSGGQMMMALVLAALGAGLGLWAWFWIVRHSEDIGYAKLANRARIEEEETA</sequence>
<keyword evidence="1" id="KW-0472">Membrane</keyword>
<dbReference type="EMBL" id="JAHRWL010000001">
    <property type="protein sequence ID" value="MBV2360114.1"/>
    <property type="molecule type" value="Genomic_DNA"/>
</dbReference>
<evidence type="ECO:0000313" key="2">
    <source>
        <dbReference type="EMBL" id="MBV2360114.1"/>
    </source>
</evidence>
<organism evidence="2 3">
    <name type="scientific">Thalassococcus arenae</name>
    <dbReference type="NCBI Taxonomy" id="2851652"/>
    <lineage>
        <taxon>Bacteria</taxon>
        <taxon>Pseudomonadati</taxon>
        <taxon>Pseudomonadota</taxon>
        <taxon>Alphaproteobacteria</taxon>
        <taxon>Rhodobacterales</taxon>
        <taxon>Roseobacteraceae</taxon>
        <taxon>Thalassococcus</taxon>
    </lineage>
</organism>
<protein>
    <submittedName>
        <fullName evidence="2">Uncharacterized protein</fullName>
    </submittedName>
</protein>
<comment type="caution">
    <text evidence="2">The sequence shown here is derived from an EMBL/GenBank/DDBJ whole genome shotgun (WGS) entry which is preliminary data.</text>
</comment>
<feature type="transmembrane region" description="Helical" evidence="1">
    <location>
        <begin position="6"/>
        <end position="24"/>
    </location>
</feature>
<reference evidence="2" key="1">
    <citation type="submission" date="2021-06" db="EMBL/GenBank/DDBJ databases">
        <title>Thalassococcus sp. CAU 1522 isolated from sea sand, Republic of Korea.</title>
        <authorList>
            <person name="Kim W."/>
        </authorList>
    </citation>
    <scope>NUCLEOTIDE SEQUENCE</scope>
    <source>
        <strain evidence="2">CAU 1522</strain>
    </source>
</reference>
<keyword evidence="3" id="KW-1185">Reference proteome</keyword>
<keyword evidence="1" id="KW-0812">Transmembrane</keyword>
<feature type="transmembrane region" description="Helical" evidence="1">
    <location>
        <begin position="36"/>
        <end position="54"/>
    </location>
</feature>
<evidence type="ECO:0000256" key="1">
    <source>
        <dbReference type="SAM" id="Phobius"/>
    </source>
</evidence>
<name>A0ABS6N920_9RHOB</name>
<proteinExistence type="predicted"/>
<gene>
    <name evidence="2" type="ORF">KUH32_10040</name>
</gene>
<evidence type="ECO:0000313" key="3">
    <source>
        <dbReference type="Proteomes" id="UP001166293"/>
    </source>
</evidence>
<accession>A0ABS6N920</accession>
<dbReference type="Proteomes" id="UP001166293">
    <property type="component" value="Unassembled WGS sequence"/>
</dbReference>
<keyword evidence="1" id="KW-1133">Transmembrane helix</keyword>